<gene>
    <name evidence="2" type="ORF">NTEN_LOCUS20231</name>
</gene>
<feature type="region of interest" description="Disordered" evidence="1">
    <location>
        <begin position="1"/>
        <end position="25"/>
    </location>
</feature>
<reference evidence="2 3" key="1">
    <citation type="submission" date="2020-02" db="EMBL/GenBank/DDBJ databases">
        <authorList>
            <person name="Ferguson B K."/>
        </authorList>
    </citation>
    <scope>NUCLEOTIDE SEQUENCE [LARGE SCALE GENOMIC DNA]</scope>
</reference>
<feature type="compositionally biased region" description="Basic and acidic residues" evidence="1">
    <location>
        <begin position="49"/>
        <end position="58"/>
    </location>
</feature>
<keyword evidence="3" id="KW-1185">Reference proteome</keyword>
<feature type="compositionally biased region" description="Basic and acidic residues" evidence="1">
    <location>
        <begin position="82"/>
        <end position="92"/>
    </location>
</feature>
<accession>A0A6H5HD31</accession>
<dbReference type="EMBL" id="CADCXU010029714">
    <property type="protein sequence ID" value="CAB0015891.1"/>
    <property type="molecule type" value="Genomic_DNA"/>
</dbReference>
<evidence type="ECO:0000313" key="2">
    <source>
        <dbReference type="EMBL" id="CAB0015891.1"/>
    </source>
</evidence>
<dbReference type="Proteomes" id="UP000479000">
    <property type="component" value="Unassembled WGS sequence"/>
</dbReference>
<feature type="non-terminal residue" evidence="2">
    <location>
        <position position="1"/>
    </location>
</feature>
<feature type="region of interest" description="Disordered" evidence="1">
    <location>
        <begin position="37"/>
        <end position="92"/>
    </location>
</feature>
<name>A0A6H5HD31_9HEMI</name>
<proteinExistence type="predicted"/>
<evidence type="ECO:0000313" key="3">
    <source>
        <dbReference type="Proteomes" id="UP000479000"/>
    </source>
</evidence>
<protein>
    <submittedName>
        <fullName evidence="2">Uncharacterized protein</fullName>
    </submittedName>
</protein>
<organism evidence="2 3">
    <name type="scientific">Nesidiocoris tenuis</name>
    <dbReference type="NCBI Taxonomy" id="355587"/>
    <lineage>
        <taxon>Eukaryota</taxon>
        <taxon>Metazoa</taxon>
        <taxon>Ecdysozoa</taxon>
        <taxon>Arthropoda</taxon>
        <taxon>Hexapoda</taxon>
        <taxon>Insecta</taxon>
        <taxon>Pterygota</taxon>
        <taxon>Neoptera</taxon>
        <taxon>Paraneoptera</taxon>
        <taxon>Hemiptera</taxon>
        <taxon>Heteroptera</taxon>
        <taxon>Panheteroptera</taxon>
        <taxon>Cimicomorpha</taxon>
        <taxon>Miridae</taxon>
        <taxon>Dicyphina</taxon>
        <taxon>Nesidiocoris</taxon>
    </lineage>
</organism>
<sequence length="92" mass="10257">PPSTLRNVLAARSLSPSGGFTPPVTCREMRSEKAIGNCEPLVREGGSSRWKDGNDRRAGRGGTRRLWRPPGGERPRRLRPFLRPEELPVPRS</sequence>
<evidence type="ECO:0000256" key="1">
    <source>
        <dbReference type="SAM" id="MobiDB-lite"/>
    </source>
</evidence>
<dbReference type="AlphaFoldDB" id="A0A6H5HD31"/>